<organism evidence="2 3">
    <name type="scientific">Xenoophorus captivus</name>
    <dbReference type="NCBI Taxonomy" id="1517983"/>
    <lineage>
        <taxon>Eukaryota</taxon>
        <taxon>Metazoa</taxon>
        <taxon>Chordata</taxon>
        <taxon>Craniata</taxon>
        <taxon>Vertebrata</taxon>
        <taxon>Euteleostomi</taxon>
        <taxon>Actinopterygii</taxon>
        <taxon>Neopterygii</taxon>
        <taxon>Teleostei</taxon>
        <taxon>Neoteleostei</taxon>
        <taxon>Acanthomorphata</taxon>
        <taxon>Ovalentaria</taxon>
        <taxon>Atherinomorphae</taxon>
        <taxon>Cyprinodontiformes</taxon>
        <taxon>Goodeidae</taxon>
        <taxon>Xenoophorus</taxon>
    </lineage>
</organism>
<dbReference type="Proteomes" id="UP001434883">
    <property type="component" value="Unassembled WGS sequence"/>
</dbReference>
<sequence length="272" mass="28939">MGHAPSACDPEALLHYASLDWQAEVTSAPMGGTSSQYKSRRHASLSEVDPMMGVANPPPPELLGTNEREPTLAGASWGDQLDAVAPLTDPEQDEAALPVFSTLANAESESEVESISLGSDDDELDCGPYAIPSAAKPSVTDDTSRCGSPNPTATDLHDVCRRAAKKLGIEWPETLTETTTSRYEGKRLPRAKSSSRQLLPVFSRVPRGSNPVLEQFSHRQEPRPGRVGAGLDGHGGRRFFTSASCRTSASISPAPIAEVSHDSGRTHPSLQS</sequence>
<comment type="caution">
    <text evidence="2">The sequence shown here is derived from an EMBL/GenBank/DDBJ whole genome shotgun (WGS) entry which is preliminary data.</text>
</comment>
<proteinExistence type="predicted"/>
<dbReference type="EMBL" id="JAHRIN010007349">
    <property type="protein sequence ID" value="MEQ2193250.1"/>
    <property type="molecule type" value="Genomic_DNA"/>
</dbReference>
<protein>
    <submittedName>
        <fullName evidence="2">Uncharacterized protein</fullName>
    </submittedName>
</protein>
<evidence type="ECO:0000313" key="3">
    <source>
        <dbReference type="Proteomes" id="UP001434883"/>
    </source>
</evidence>
<evidence type="ECO:0000313" key="2">
    <source>
        <dbReference type="EMBL" id="MEQ2193250.1"/>
    </source>
</evidence>
<evidence type="ECO:0000256" key="1">
    <source>
        <dbReference type="SAM" id="MobiDB-lite"/>
    </source>
</evidence>
<feature type="region of interest" description="Disordered" evidence="1">
    <location>
        <begin position="202"/>
        <end position="272"/>
    </location>
</feature>
<keyword evidence="3" id="KW-1185">Reference proteome</keyword>
<gene>
    <name evidence="2" type="ORF">XENOCAPTIV_027778</name>
</gene>
<feature type="compositionally biased region" description="Polar residues" evidence="1">
    <location>
        <begin position="241"/>
        <end position="251"/>
    </location>
</feature>
<feature type="region of interest" description="Disordered" evidence="1">
    <location>
        <begin position="105"/>
        <end position="155"/>
    </location>
</feature>
<reference evidence="2 3" key="1">
    <citation type="submission" date="2021-06" db="EMBL/GenBank/DDBJ databases">
        <authorList>
            <person name="Palmer J.M."/>
        </authorList>
    </citation>
    <scope>NUCLEOTIDE SEQUENCE [LARGE SCALE GENOMIC DNA]</scope>
    <source>
        <strain evidence="2 3">XC_2019</strain>
        <tissue evidence="2">Muscle</tissue>
    </source>
</reference>
<accession>A0ABV0QBV7</accession>
<feature type="region of interest" description="Disordered" evidence="1">
    <location>
        <begin position="49"/>
        <end position="73"/>
    </location>
</feature>
<name>A0ABV0QBV7_9TELE</name>